<evidence type="ECO:0000256" key="5">
    <source>
        <dbReference type="ARBA" id="ARBA00037614"/>
    </source>
</evidence>
<feature type="compositionally biased region" description="Basic residues" evidence="7">
    <location>
        <begin position="351"/>
        <end position="364"/>
    </location>
</feature>
<evidence type="ECO:0000256" key="2">
    <source>
        <dbReference type="ARBA" id="ARBA00022490"/>
    </source>
</evidence>
<evidence type="ECO:0000313" key="10">
    <source>
        <dbReference type="WBParaSite" id="EgrG_000716800"/>
    </source>
</evidence>
<evidence type="ECO:0000256" key="7">
    <source>
        <dbReference type="SAM" id="MobiDB-lite"/>
    </source>
</evidence>
<dbReference type="OrthoDB" id="2384430at2759"/>
<reference evidence="8 9" key="1">
    <citation type="journal article" date="2013" name="Nature">
        <title>The genomes of four tapeworm species reveal adaptations to parasitism.</title>
        <authorList>
            <person name="Tsai I.J."/>
            <person name="Zarowiecki M."/>
            <person name="Holroyd N."/>
            <person name="Garciarrubio A."/>
            <person name="Sanchez-Flores A."/>
            <person name="Brooks K.L."/>
            <person name="Tracey A."/>
            <person name="Bobes R.J."/>
            <person name="Fragoso G."/>
            <person name="Sciutto E."/>
            <person name="Aslett M."/>
            <person name="Beasley H."/>
            <person name="Bennett H.M."/>
            <person name="Cai J."/>
            <person name="Camicia F."/>
            <person name="Clark R."/>
            <person name="Cucher M."/>
            <person name="De Silva N."/>
            <person name="Day T.A."/>
            <person name="Deplazes P."/>
            <person name="Estrada K."/>
            <person name="Fernandez C."/>
            <person name="Holland P.W."/>
            <person name="Hou J."/>
            <person name="Hu S."/>
            <person name="Huckvale T."/>
            <person name="Hung S.S."/>
            <person name="Kamenetzky L."/>
            <person name="Keane J.A."/>
            <person name="Kiss F."/>
            <person name="Koziol U."/>
            <person name="Lambert O."/>
            <person name="Liu K."/>
            <person name="Luo X."/>
            <person name="Luo Y."/>
            <person name="Macchiaroli N."/>
            <person name="Nichol S."/>
            <person name="Paps J."/>
            <person name="Parkinson J."/>
            <person name="Pouchkina-Stantcheva N."/>
            <person name="Riddiford N."/>
            <person name="Rosenzvit M."/>
            <person name="Salinas G."/>
            <person name="Wasmuth J.D."/>
            <person name="Zamanian M."/>
            <person name="Zheng Y."/>
            <person name="Cai X."/>
            <person name="Soberon X."/>
            <person name="Olson P.D."/>
            <person name="Laclette J.P."/>
            <person name="Brehm K."/>
            <person name="Berriman M."/>
            <person name="Garciarrubio A."/>
            <person name="Bobes R.J."/>
            <person name="Fragoso G."/>
            <person name="Sanchez-Flores A."/>
            <person name="Estrada K."/>
            <person name="Cevallos M.A."/>
            <person name="Morett E."/>
            <person name="Gonzalez V."/>
            <person name="Portillo T."/>
            <person name="Ochoa-Leyva A."/>
            <person name="Jose M.V."/>
            <person name="Sciutto E."/>
            <person name="Landa A."/>
            <person name="Jimenez L."/>
            <person name="Valdes V."/>
            <person name="Carrero J.C."/>
            <person name="Larralde C."/>
            <person name="Morales-Montor J."/>
            <person name="Limon-Lason J."/>
            <person name="Soberon X."/>
            <person name="Laclette J.P."/>
        </authorList>
    </citation>
    <scope>NUCLEOTIDE SEQUENCE [LARGE SCALE GENOMIC DNA]</scope>
</reference>
<dbReference type="AlphaFoldDB" id="A0A068WUH4"/>
<keyword evidence="4" id="KW-0802">TPR repeat</keyword>
<evidence type="ECO:0000313" key="8">
    <source>
        <dbReference type="EMBL" id="CDS23480.1"/>
    </source>
</evidence>
<comment type="subcellular location">
    <subcellularLocation>
        <location evidence="1">Cytoplasm</location>
    </subcellularLocation>
</comment>
<dbReference type="PANTHER" id="PTHR44554:SF1">
    <property type="entry name" value="LRP2-BINDING PROTEIN"/>
    <property type="match status" value="1"/>
</dbReference>
<dbReference type="WBParaSite" id="EgrG_000716800">
    <property type="protein sequence ID" value="EgrG_000716800"/>
    <property type="gene ID" value="EgrG_000716800"/>
</dbReference>
<dbReference type="GO" id="GO:0005737">
    <property type="term" value="C:cytoplasm"/>
    <property type="evidence" value="ECO:0007669"/>
    <property type="project" value="UniProtKB-SubCell"/>
</dbReference>
<dbReference type="InterPro" id="IPR011990">
    <property type="entry name" value="TPR-like_helical_dom_sf"/>
</dbReference>
<dbReference type="Gene3D" id="1.25.40.10">
    <property type="entry name" value="Tetratricopeptide repeat domain"/>
    <property type="match status" value="1"/>
</dbReference>
<keyword evidence="3" id="KW-0677">Repeat</keyword>
<evidence type="ECO:0000256" key="1">
    <source>
        <dbReference type="ARBA" id="ARBA00004496"/>
    </source>
</evidence>
<keyword evidence="2" id="KW-0963">Cytoplasm</keyword>
<comment type="function">
    <text evidence="5">May act as an adapter that regulates LRP2 function.</text>
</comment>
<dbReference type="EMBL" id="LK028591">
    <property type="protein sequence ID" value="CDS23480.1"/>
    <property type="molecule type" value="Genomic_DNA"/>
</dbReference>
<accession>A0A068WUH4</accession>
<dbReference type="InterPro" id="IPR052323">
    <property type="entry name" value="LRP2-binding"/>
</dbReference>
<name>A0A068WUH4_ECHGR</name>
<evidence type="ECO:0000256" key="6">
    <source>
        <dbReference type="ARBA" id="ARBA00039954"/>
    </source>
</evidence>
<proteinExistence type="predicted"/>
<organism evidence="8">
    <name type="scientific">Echinococcus granulosus</name>
    <name type="common">Hydatid tapeworm</name>
    <dbReference type="NCBI Taxonomy" id="6210"/>
    <lineage>
        <taxon>Eukaryota</taxon>
        <taxon>Metazoa</taxon>
        <taxon>Spiralia</taxon>
        <taxon>Lophotrochozoa</taxon>
        <taxon>Platyhelminthes</taxon>
        <taxon>Cestoda</taxon>
        <taxon>Eucestoda</taxon>
        <taxon>Cyclophyllidea</taxon>
        <taxon>Taeniidae</taxon>
        <taxon>Echinococcus</taxon>
        <taxon>Echinococcus granulosus group</taxon>
    </lineage>
</organism>
<dbReference type="SUPFAM" id="SSF81901">
    <property type="entry name" value="HCP-like"/>
    <property type="match status" value="1"/>
</dbReference>
<sequence length="434" mass="48863">MIRLETGDVVFPPVNLCADFVESCKQHKVIGEEGKLTRYIVSENLEYVLQKRSEERDRERSDDSFQLGQILFEKGSYSQALVHFKDAVLRYDDPRAKYQIGVMLFDDLLEGEDLKQFENPQVITEIFFSSSQRAAFYMMQGLLSLDRGVGSPLGNAELVDAAAFNLYLAYLQGWGVEQSDEIALKYLQIAATNGDTKVSVMAQTTMGYFYSSADHMDLSKAFYWHSEACQNGSVESQAVLGVLHMFGLGSASKDWGTALNCLRDASERGSVYATGMLSFLYFRRALYTVASRTAYSLVGNTELRNSLMVDTRNGVHQHRPDYHQPSAKHGYPRGDLSRAHNASKTNLPSSRGRKSKTKQRKKKQKTDQNAEKPTAVLIHYACIIKKNIHNVHWPSKCANPHRKDTRVMHKRLSLSPSTLHVIQSVVLGLRTSSK</sequence>
<dbReference type="Pfam" id="PF08238">
    <property type="entry name" value="Sel1"/>
    <property type="match status" value="3"/>
</dbReference>
<evidence type="ECO:0000256" key="4">
    <source>
        <dbReference type="ARBA" id="ARBA00022803"/>
    </source>
</evidence>
<reference evidence="8" key="2">
    <citation type="submission" date="2014-06" db="EMBL/GenBank/DDBJ databases">
        <authorList>
            <person name="Aslett M."/>
        </authorList>
    </citation>
    <scope>NUCLEOTIDE SEQUENCE</scope>
</reference>
<dbReference type="PANTHER" id="PTHR44554">
    <property type="entry name" value="LRP2-BINDING PROTEIN"/>
    <property type="match status" value="1"/>
</dbReference>
<feature type="region of interest" description="Disordered" evidence="7">
    <location>
        <begin position="315"/>
        <end position="371"/>
    </location>
</feature>
<dbReference type="InterPro" id="IPR006597">
    <property type="entry name" value="Sel1-like"/>
</dbReference>
<dbReference type="SMART" id="SM00671">
    <property type="entry name" value="SEL1"/>
    <property type="match status" value="3"/>
</dbReference>
<gene>
    <name evidence="8" type="ORF">EgrG_000716800</name>
</gene>
<dbReference type="Proteomes" id="UP000492820">
    <property type="component" value="Unassembled WGS sequence"/>
</dbReference>
<protein>
    <recommendedName>
        <fullName evidence="6">LRP2-binding protein</fullName>
    </recommendedName>
</protein>
<reference evidence="10" key="3">
    <citation type="submission" date="2020-10" db="UniProtKB">
        <authorList>
            <consortium name="WormBaseParasite"/>
        </authorList>
    </citation>
    <scope>IDENTIFICATION</scope>
</reference>
<evidence type="ECO:0000256" key="3">
    <source>
        <dbReference type="ARBA" id="ARBA00022737"/>
    </source>
</evidence>
<evidence type="ECO:0000313" key="9">
    <source>
        <dbReference type="Proteomes" id="UP000492820"/>
    </source>
</evidence>